<comment type="catalytic activity">
    <reaction evidence="6">
        <text>L-aspartate + NAD(+) + H2O = oxaloacetate + NH4(+) + NADH + H(+)</text>
        <dbReference type="Rhea" id="RHEA:11788"/>
        <dbReference type="ChEBI" id="CHEBI:15377"/>
        <dbReference type="ChEBI" id="CHEBI:15378"/>
        <dbReference type="ChEBI" id="CHEBI:16452"/>
        <dbReference type="ChEBI" id="CHEBI:28938"/>
        <dbReference type="ChEBI" id="CHEBI:29991"/>
        <dbReference type="ChEBI" id="CHEBI:57540"/>
        <dbReference type="ChEBI" id="CHEBI:57945"/>
        <dbReference type="EC" id="1.4.1.21"/>
    </reaction>
</comment>
<name>A0A8J7LUZ8_9RHOB</name>
<keyword evidence="10" id="KW-1185">Reference proteome</keyword>
<dbReference type="UniPathway" id="UPA00253">
    <property type="reaction ID" value="UER00456"/>
</dbReference>
<dbReference type="GO" id="GO:0050661">
    <property type="term" value="F:NADP binding"/>
    <property type="evidence" value="ECO:0007669"/>
    <property type="project" value="UniProtKB-UniRule"/>
</dbReference>
<evidence type="ECO:0000259" key="7">
    <source>
        <dbReference type="Pfam" id="PF01958"/>
    </source>
</evidence>
<dbReference type="InterPro" id="IPR011182">
    <property type="entry name" value="L-Asp_DH"/>
</dbReference>
<dbReference type="Gene3D" id="3.40.50.720">
    <property type="entry name" value="NAD(P)-binding Rossmann-like Domain"/>
    <property type="match status" value="1"/>
</dbReference>
<keyword evidence="4 6" id="KW-0560">Oxidoreductase</keyword>
<comment type="function">
    <text evidence="6">Specifically catalyzes the NAD or NADP-dependent dehydrogenation of L-aspartate to iminoaspartate.</text>
</comment>
<dbReference type="EMBL" id="JAELVR010000001">
    <property type="protein sequence ID" value="MBJ6370395.1"/>
    <property type="molecule type" value="Genomic_DNA"/>
</dbReference>
<evidence type="ECO:0000256" key="3">
    <source>
        <dbReference type="ARBA" id="ARBA00022857"/>
    </source>
</evidence>
<evidence type="ECO:0000256" key="2">
    <source>
        <dbReference type="ARBA" id="ARBA00022642"/>
    </source>
</evidence>
<feature type="active site" evidence="6">
    <location>
        <position position="216"/>
    </location>
</feature>
<comment type="similarity">
    <text evidence="1 6">Belongs to the L-aspartate dehydrogenase family.</text>
</comment>
<comment type="caution">
    <text evidence="9">The sequence shown here is derived from an EMBL/GenBank/DDBJ whole genome shotgun (WGS) entry which is preliminary data.</text>
</comment>
<feature type="domain" description="Aspartate dehydrogenase" evidence="7">
    <location>
        <begin position="164"/>
        <end position="251"/>
    </location>
</feature>
<feature type="binding site" evidence="6">
    <location>
        <position position="186"/>
    </location>
    <ligand>
        <name>NAD(+)</name>
        <dbReference type="ChEBI" id="CHEBI:57540"/>
    </ligand>
</feature>
<evidence type="ECO:0000256" key="1">
    <source>
        <dbReference type="ARBA" id="ARBA00008331"/>
    </source>
</evidence>
<comment type="catalytic activity">
    <reaction evidence="6">
        <text>L-aspartate + NADP(+) + H2O = oxaloacetate + NH4(+) + NADPH + H(+)</text>
        <dbReference type="Rhea" id="RHEA:11784"/>
        <dbReference type="ChEBI" id="CHEBI:15377"/>
        <dbReference type="ChEBI" id="CHEBI:15378"/>
        <dbReference type="ChEBI" id="CHEBI:16452"/>
        <dbReference type="ChEBI" id="CHEBI:28938"/>
        <dbReference type="ChEBI" id="CHEBI:29991"/>
        <dbReference type="ChEBI" id="CHEBI:57783"/>
        <dbReference type="ChEBI" id="CHEBI:58349"/>
        <dbReference type="EC" id="1.4.1.21"/>
    </reaction>
</comment>
<dbReference type="Gene3D" id="3.30.360.10">
    <property type="entry name" value="Dihydrodipicolinate Reductase, domain 2"/>
    <property type="match status" value="1"/>
</dbReference>
<evidence type="ECO:0000256" key="6">
    <source>
        <dbReference type="HAMAP-Rule" id="MF_01265"/>
    </source>
</evidence>
<dbReference type="GO" id="GO:0033735">
    <property type="term" value="F:aspartate dehydrogenase [NAD(P)+] activity"/>
    <property type="evidence" value="ECO:0007669"/>
    <property type="project" value="UniProtKB-EC"/>
</dbReference>
<dbReference type="PIRSF" id="PIRSF005227">
    <property type="entry name" value="Asp_dh_NAD_syn"/>
    <property type="match status" value="1"/>
</dbReference>
<keyword evidence="2 6" id="KW-0662">Pyridine nucleotide biosynthesis</keyword>
<keyword evidence="3 6" id="KW-0521">NADP</keyword>
<accession>A0A8J7LUZ8</accession>
<organism evidence="9 10">
    <name type="scientific">Sedimentitalea arenosa</name>
    <dbReference type="NCBI Taxonomy" id="2798803"/>
    <lineage>
        <taxon>Bacteria</taxon>
        <taxon>Pseudomonadati</taxon>
        <taxon>Pseudomonadota</taxon>
        <taxon>Alphaproteobacteria</taxon>
        <taxon>Rhodobacterales</taxon>
        <taxon>Paracoccaceae</taxon>
        <taxon>Sedimentitalea</taxon>
    </lineage>
</organism>
<keyword evidence="5 6" id="KW-0520">NAD</keyword>
<evidence type="ECO:0000256" key="4">
    <source>
        <dbReference type="ARBA" id="ARBA00023002"/>
    </source>
</evidence>
<dbReference type="RefSeq" id="WP_199023155.1">
    <property type="nucleotide sequence ID" value="NZ_JAELVR010000001.1"/>
</dbReference>
<feature type="domain" description="Aspartate/homoserine dehydrogenase NAD-binding" evidence="8">
    <location>
        <begin position="8"/>
        <end position="116"/>
    </location>
</feature>
<dbReference type="InterPro" id="IPR005106">
    <property type="entry name" value="Asp/hSer_DH_NAD-bd"/>
</dbReference>
<reference evidence="9" key="1">
    <citation type="submission" date="2020-12" db="EMBL/GenBank/DDBJ databases">
        <title>Sedimentitalea sp. nov., isolated from sand in Incheon.</title>
        <authorList>
            <person name="Kim W."/>
        </authorList>
    </citation>
    <scope>NUCLEOTIDE SEQUENCE</scope>
    <source>
        <strain evidence="9">CAU 1593</strain>
    </source>
</reference>
<dbReference type="GO" id="GO:0016639">
    <property type="term" value="F:oxidoreductase activity, acting on the CH-NH2 group of donors, NAD or NADP as acceptor"/>
    <property type="evidence" value="ECO:0007669"/>
    <property type="project" value="UniProtKB-UniRule"/>
</dbReference>
<dbReference type="HAMAP" id="MF_01265">
    <property type="entry name" value="NadX"/>
    <property type="match status" value="1"/>
</dbReference>
<dbReference type="InterPro" id="IPR020626">
    <property type="entry name" value="Asp_DH_prok"/>
</dbReference>
<dbReference type="InterPro" id="IPR036291">
    <property type="entry name" value="NAD(P)-bd_dom_sf"/>
</dbReference>
<dbReference type="GO" id="GO:0051287">
    <property type="term" value="F:NAD binding"/>
    <property type="evidence" value="ECO:0007669"/>
    <property type="project" value="UniProtKB-UniRule"/>
</dbReference>
<evidence type="ECO:0000313" key="10">
    <source>
        <dbReference type="Proteomes" id="UP000619079"/>
    </source>
</evidence>
<dbReference type="EC" id="1.4.1.21" evidence="6"/>
<comment type="miscellaneous">
    <text evidence="6">The iminoaspartate product is unstable in aqueous solution and can decompose to oxaloacetate and ammonia.</text>
</comment>
<evidence type="ECO:0000256" key="5">
    <source>
        <dbReference type="ARBA" id="ARBA00023027"/>
    </source>
</evidence>
<dbReference type="GO" id="GO:0009435">
    <property type="term" value="P:NAD+ biosynthetic process"/>
    <property type="evidence" value="ECO:0007669"/>
    <property type="project" value="UniProtKB-UniRule"/>
</dbReference>
<dbReference type="PANTHER" id="PTHR31873:SF6">
    <property type="entry name" value="ASPARTATE DEHYDROGENASE DOMAIN-CONTAINING PROTEIN"/>
    <property type="match status" value="1"/>
</dbReference>
<sequence length="264" mass="26904">MQRIGMIGYGAVAGYVAREAERNGFEVAAVIARPGREAAARAALGGVTVVNAAADLPEALDVVVDCAGHDGVRAHGADTLARGLPLVTVSVGALADNELYAGLTAAAKRGGTRLHLATGAIGALDALSAAAAGDLQEVSYTGRKPPAGWRGSAAEEVLDLDRLDAPAVHFEGSARDCALAYPKNANVAASVALAGLGLDATKARLIADPTIARNIHEITASGDFGRFRFTIEGMGMPDNPKSSALTAMSVVRAIRNRTEALVIG</sequence>
<dbReference type="PANTHER" id="PTHR31873">
    <property type="entry name" value="L-ASPARTATE DEHYDROGENASE-RELATED"/>
    <property type="match status" value="1"/>
</dbReference>
<dbReference type="Pfam" id="PF03447">
    <property type="entry name" value="NAD_binding_3"/>
    <property type="match status" value="1"/>
</dbReference>
<evidence type="ECO:0000313" key="9">
    <source>
        <dbReference type="EMBL" id="MBJ6370395.1"/>
    </source>
</evidence>
<evidence type="ECO:0000259" key="8">
    <source>
        <dbReference type="Pfam" id="PF03447"/>
    </source>
</evidence>
<dbReference type="InterPro" id="IPR002811">
    <property type="entry name" value="Asp_DH"/>
</dbReference>
<gene>
    <name evidence="6" type="primary">nadX</name>
    <name evidence="9" type="ORF">JF290_02550</name>
</gene>
<dbReference type="AlphaFoldDB" id="A0A8J7LUZ8"/>
<dbReference type="NCBIfam" id="NF009827">
    <property type="entry name" value="PRK13303.1-2"/>
    <property type="match status" value="1"/>
</dbReference>
<dbReference type="NCBIfam" id="NF009828">
    <property type="entry name" value="PRK13303.1-3"/>
    <property type="match status" value="1"/>
</dbReference>
<dbReference type="SUPFAM" id="SSF51735">
    <property type="entry name" value="NAD(P)-binding Rossmann-fold domains"/>
    <property type="match status" value="1"/>
</dbReference>
<dbReference type="SUPFAM" id="SSF55347">
    <property type="entry name" value="Glyceraldehyde-3-phosphate dehydrogenase-like, C-terminal domain"/>
    <property type="match status" value="1"/>
</dbReference>
<comment type="pathway">
    <text evidence="6">Cofactor biosynthesis; NAD(+) biosynthesis; iminoaspartate from L-aspartate (dehydrogenase route): step 1/1.</text>
</comment>
<dbReference type="Proteomes" id="UP000619079">
    <property type="component" value="Unassembled WGS sequence"/>
</dbReference>
<feature type="binding site" evidence="6">
    <location>
        <position position="120"/>
    </location>
    <ligand>
        <name>NAD(+)</name>
        <dbReference type="ChEBI" id="CHEBI:57540"/>
    </ligand>
</feature>
<proteinExistence type="inferred from homology"/>
<protein>
    <recommendedName>
        <fullName evidence="6">L-aspartate dehydrogenase</fullName>
        <ecNumber evidence="6">1.4.1.21</ecNumber>
    </recommendedName>
</protein>
<dbReference type="Pfam" id="PF01958">
    <property type="entry name" value="Asp_DH_C"/>
    <property type="match status" value="1"/>
</dbReference>